<evidence type="ECO:0008006" key="3">
    <source>
        <dbReference type="Google" id="ProtNLM"/>
    </source>
</evidence>
<evidence type="ECO:0000313" key="1">
    <source>
        <dbReference type="EMBL" id="WXB77882.1"/>
    </source>
</evidence>
<dbReference type="EMBL" id="CP144913">
    <property type="protein sequence ID" value="WXB77882.1"/>
    <property type="molecule type" value="Genomic_DNA"/>
</dbReference>
<reference evidence="1 2" key="1">
    <citation type="submission" date="2024-02" db="EMBL/GenBank/DDBJ databases">
        <title>Janibacter sp. nov., isolated from gut of marine sandworm.</title>
        <authorList>
            <person name="Kim B."/>
            <person name="Jun M.O."/>
            <person name="Shin N.-R."/>
        </authorList>
    </citation>
    <scope>NUCLEOTIDE SEQUENCE [LARGE SCALE GENOMIC DNA]</scope>
    <source>
        <strain evidence="1 2">A1S7</strain>
    </source>
</reference>
<protein>
    <recommendedName>
        <fullName evidence="3">Sigma-70 family RNA polymerase sigma factor</fullName>
    </recommendedName>
</protein>
<name>A0ABZ2ML99_9MICO</name>
<keyword evidence="2" id="KW-1185">Reference proteome</keyword>
<proteinExistence type="predicted"/>
<evidence type="ECO:0000313" key="2">
    <source>
        <dbReference type="Proteomes" id="UP001382727"/>
    </source>
</evidence>
<dbReference type="RefSeq" id="WP_338752174.1">
    <property type="nucleotide sequence ID" value="NZ_CP144913.1"/>
</dbReference>
<gene>
    <name evidence="1" type="ORF">V1351_07345</name>
</gene>
<sequence length="276" mass="29543">MSTRRKELEMSVAKHLGLDDPNSDVLALARTRLATWQAEHPVLGAVEDLADLPDHVRGADREEADATLLALAELSSPEGGDDVAATGVLAWLLLPGASLLARRMATLTPTIDEVLAAQLWVEARTFPWQRGHRVAANILMNTRKTAMRDLGVGDAAEGSWARCAPVDPIEGPWSHMVAAPVEIPPERELADLLESACRDGVITAGDWGLLMDVAESADRCGVSRAGRGYAGLLGNEVCSEVAQMHGVSPITVRRRASRLVQRLRTSVACGVEKVPA</sequence>
<accession>A0ABZ2ML99</accession>
<organism evidence="1 2">
    <name type="scientific">Janibacter alittae</name>
    <dbReference type="NCBI Taxonomy" id="3115209"/>
    <lineage>
        <taxon>Bacteria</taxon>
        <taxon>Bacillati</taxon>
        <taxon>Actinomycetota</taxon>
        <taxon>Actinomycetes</taxon>
        <taxon>Micrococcales</taxon>
        <taxon>Intrasporangiaceae</taxon>
        <taxon>Janibacter</taxon>
    </lineage>
</organism>
<dbReference type="Proteomes" id="UP001382727">
    <property type="component" value="Chromosome"/>
</dbReference>